<feature type="domain" description="Helicase C-terminal" evidence="11">
    <location>
        <begin position="390"/>
        <end position="571"/>
    </location>
</feature>
<keyword evidence="5" id="KW-0067">ATP-binding</keyword>
<dbReference type="GO" id="GO:0016787">
    <property type="term" value="F:hydrolase activity"/>
    <property type="evidence" value="ECO:0007669"/>
    <property type="project" value="UniProtKB-KW"/>
</dbReference>
<comment type="caution">
    <text evidence="12">The sequence shown here is derived from an EMBL/GenBank/DDBJ whole genome shotgun (WGS) entry which is preliminary data.</text>
</comment>
<evidence type="ECO:0000259" key="11">
    <source>
        <dbReference type="PROSITE" id="PS51194"/>
    </source>
</evidence>
<feature type="compositionally biased region" description="Acidic residues" evidence="9">
    <location>
        <begin position="300"/>
        <end position="336"/>
    </location>
</feature>
<evidence type="ECO:0000256" key="8">
    <source>
        <dbReference type="ARBA" id="ARBA00047984"/>
    </source>
</evidence>
<dbReference type="SMART" id="SM00490">
    <property type="entry name" value="HELICc"/>
    <property type="match status" value="1"/>
</dbReference>
<evidence type="ECO:0000259" key="10">
    <source>
        <dbReference type="PROSITE" id="PS51192"/>
    </source>
</evidence>
<dbReference type="InterPro" id="IPR050079">
    <property type="entry name" value="DEAD_box_RNA_helicase"/>
</dbReference>
<accession>A0A813G6Z1</accession>
<evidence type="ECO:0000256" key="1">
    <source>
        <dbReference type="ARBA" id="ARBA00012552"/>
    </source>
</evidence>
<dbReference type="GO" id="GO:0003724">
    <property type="term" value="F:RNA helicase activity"/>
    <property type="evidence" value="ECO:0007669"/>
    <property type="project" value="UniProtKB-EC"/>
</dbReference>
<evidence type="ECO:0000256" key="5">
    <source>
        <dbReference type="ARBA" id="ARBA00022840"/>
    </source>
</evidence>
<comment type="similarity">
    <text evidence="7">Belongs to the DEAD box helicase family. DDX56/DBP9 subfamily.</text>
</comment>
<reference evidence="12" key="1">
    <citation type="submission" date="2021-02" db="EMBL/GenBank/DDBJ databases">
        <authorList>
            <person name="Dougan E. K."/>
            <person name="Rhodes N."/>
            <person name="Thang M."/>
            <person name="Chan C."/>
        </authorList>
    </citation>
    <scope>NUCLEOTIDE SEQUENCE</scope>
</reference>
<gene>
    <name evidence="12" type="ORF">PGLA1383_LOCUS39884</name>
</gene>
<evidence type="ECO:0000256" key="3">
    <source>
        <dbReference type="ARBA" id="ARBA00022801"/>
    </source>
</evidence>
<dbReference type="InterPro" id="IPR011545">
    <property type="entry name" value="DEAD/DEAH_box_helicase_dom"/>
</dbReference>
<keyword evidence="6" id="KW-0694">RNA-binding</keyword>
<feature type="domain" description="Helicase ATP-binding" evidence="10">
    <location>
        <begin position="19"/>
        <end position="198"/>
    </location>
</feature>
<dbReference type="SMART" id="SM00487">
    <property type="entry name" value="DEXDc"/>
    <property type="match status" value="1"/>
</dbReference>
<evidence type="ECO:0000256" key="2">
    <source>
        <dbReference type="ARBA" id="ARBA00022741"/>
    </source>
</evidence>
<dbReference type="Pfam" id="PF00271">
    <property type="entry name" value="Helicase_C"/>
    <property type="match status" value="2"/>
</dbReference>
<feature type="compositionally biased region" description="Basic and acidic residues" evidence="9">
    <location>
        <begin position="380"/>
        <end position="432"/>
    </location>
</feature>
<feature type="compositionally biased region" description="Acidic residues" evidence="9">
    <location>
        <begin position="433"/>
        <end position="458"/>
    </location>
</feature>
<sequence>ALTDNLGLQRPTLVQSRGIPVALEGKDLLCRARTGSGKTLCYAVPMVQLLLKQAESKSSSTPVSGLILVPTKELIAQVQGVVNSLLAFCFDVLSVDALLTGEKYLKAELPTALVTTPSSLLALVKQRQAKGSMRPLAETLKVLVIDEADLMFSFGYEEDVRALCALMPPKYQAMLFSATLSEEVQQLKGLMLHKPVVLKLEEPRVTGKLSQFYFVCHKTDKYLILYTLLKLQLISGKTLIFVKNIESAYRLKILLERFSMNSAVLNGELPHASRQNIIQSFNEGLVELLIATDDGLGGEMAEEDDEEDDFDGDEEGEEEEELEEDEEVEAEEEAVEEPVKAKLSKKQQKAKEEKKKKAAEEEKKKAVEEPVKAKLSKKQQKAEEEKKKKAAEEEKVEAEGQKKASKGCKDVTDNRATKRRKLEEEKAKAAKAEEEEEEDEEGQEEGEEEEEAEDDEVVEDVKTVAKSANKGQPTRERFGGRRRREADVQYSITRGVDLQGVSTVLNADVPMTVRDYVHRVGRCARGGASGTALTICTDEEEPMLQKIMRAQKSSGGTGEIKPLPMQISDAERFRYRVEDMSRGLTKKVIGQYRARELQLEALNSEKLKAYFDEHPDDKRALQRTQRQLRERKSVRQHLKSVPTYLVPENFTSATPVQQAVRDDAMAKGTVAPVSAAVKRRRAMQARKQDPLEGFAAGPKSNKRRDRFTRDAMLAKERRINPATANVEALPFLSGKKLWKLRHGKRVRKSTDVMGERKRLNFGERLRQKKFGKGRTNFSGL</sequence>
<dbReference type="OrthoDB" id="1191041at2759"/>
<dbReference type="AlphaFoldDB" id="A0A813G6Z1"/>
<feature type="compositionally biased region" description="Basic and acidic residues" evidence="9">
    <location>
        <begin position="473"/>
        <end position="483"/>
    </location>
</feature>
<protein>
    <recommendedName>
        <fullName evidence="1">RNA helicase</fullName>
        <ecNumber evidence="1">3.6.4.13</ecNumber>
    </recommendedName>
</protein>
<feature type="region of interest" description="Disordered" evidence="9">
    <location>
        <begin position="298"/>
        <end position="483"/>
    </location>
</feature>
<evidence type="ECO:0000313" key="13">
    <source>
        <dbReference type="Proteomes" id="UP000654075"/>
    </source>
</evidence>
<dbReference type="SUPFAM" id="SSF52540">
    <property type="entry name" value="P-loop containing nucleoside triphosphate hydrolases"/>
    <property type="match status" value="2"/>
</dbReference>
<dbReference type="GO" id="GO:0005829">
    <property type="term" value="C:cytosol"/>
    <property type="evidence" value="ECO:0007669"/>
    <property type="project" value="TreeGrafter"/>
</dbReference>
<dbReference type="PROSITE" id="PS51194">
    <property type="entry name" value="HELICASE_CTER"/>
    <property type="match status" value="1"/>
</dbReference>
<dbReference type="Pfam" id="PF00270">
    <property type="entry name" value="DEAD"/>
    <property type="match status" value="1"/>
</dbReference>
<feature type="compositionally biased region" description="Basic and acidic residues" evidence="9">
    <location>
        <begin position="349"/>
        <end position="372"/>
    </location>
</feature>
<evidence type="ECO:0000256" key="6">
    <source>
        <dbReference type="ARBA" id="ARBA00022884"/>
    </source>
</evidence>
<feature type="non-terminal residue" evidence="12">
    <location>
        <position position="1"/>
    </location>
</feature>
<dbReference type="GO" id="GO:0003723">
    <property type="term" value="F:RNA binding"/>
    <property type="evidence" value="ECO:0007669"/>
    <property type="project" value="UniProtKB-KW"/>
</dbReference>
<keyword evidence="13" id="KW-1185">Reference proteome</keyword>
<name>A0A813G6Z1_POLGL</name>
<dbReference type="EMBL" id="CAJNNV010027972">
    <property type="protein sequence ID" value="CAE8622440.1"/>
    <property type="molecule type" value="Genomic_DNA"/>
</dbReference>
<dbReference type="InterPro" id="IPR014001">
    <property type="entry name" value="Helicase_ATP-bd"/>
</dbReference>
<feature type="region of interest" description="Disordered" evidence="9">
    <location>
        <begin position="683"/>
        <end position="704"/>
    </location>
</feature>
<keyword evidence="2" id="KW-0547">Nucleotide-binding</keyword>
<dbReference type="PANTHER" id="PTHR47959:SF21">
    <property type="entry name" value="DEAD-BOX HELICASE 56"/>
    <property type="match status" value="1"/>
</dbReference>
<evidence type="ECO:0000256" key="7">
    <source>
        <dbReference type="ARBA" id="ARBA00038041"/>
    </source>
</evidence>
<proteinExistence type="inferred from homology"/>
<keyword evidence="3" id="KW-0378">Hydrolase</keyword>
<dbReference type="OMA" id="NASEQCV"/>
<evidence type="ECO:0000256" key="4">
    <source>
        <dbReference type="ARBA" id="ARBA00022806"/>
    </source>
</evidence>
<dbReference type="GO" id="GO:0005524">
    <property type="term" value="F:ATP binding"/>
    <property type="evidence" value="ECO:0007669"/>
    <property type="project" value="UniProtKB-KW"/>
</dbReference>
<dbReference type="Gene3D" id="3.40.50.300">
    <property type="entry name" value="P-loop containing nucleotide triphosphate hydrolases"/>
    <property type="match status" value="3"/>
</dbReference>
<organism evidence="12 13">
    <name type="scientific">Polarella glacialis</name>
    <name type="common">Dinoflagellate</name>
    <dbReference type="NCBI Taxonomy" id="89957"/>
    <lineage>
        <taxon>Eukaryota</taxon>
        <taxon>Sar</taxon>
        <taxon>Alveolata</taxon>
        <taxon>Dinophyceae</taxon>
        <taxon>Suessiales</taxon>
        <taxon>Suessiaceae</taxon>
        <taxon>Polarella</taxon>
    </lineage>
</organism>
<dbReference type="PROSITE" id="PS51192">
    <property type="entry name" value="HELICASE_ATP_BIND_1"/>
    <property type="match status" value="1"/>
</dbReference>
<evidence type="ECO:0000313" key="12">
    <source>
        <dbReference type="EMBL" id="CAE8622440.1"/>
    </source>
</evidence>
<dbReference type="InterPro" id="IPR027417">
    <property type="entry name" value="P-loop_NTPase"/>
</dbReference>
<comment type="catalytic activity">
    <reaction evidence="8">
        <text>ATP + H2O = ADP + phosphate + H(+)</text>
        <dbReference type="Rhea" id="RHEA:13065"/>
        <dbReference type="ChEBI" id="CHEBI:15377"/>
        <dbReference type="ChEBI" id="CHEBI:15378"/>
        <dbReference type="ChEBI" id="CHEBI:30616"/>
        <dbReference type="ChEBI" id="CHEBI:43474"/>
        <dbReference type="ChEBI" id="CHEBI:456216"/>
        <dbReference type="EC" id="3.6.4.13"/>
    </reaction>
</comment>
<dbReference type="Proteomes" id="UP000654075">
    <property type="component" value="Unassembled WGS sequence"/>
</dbReference>
<keyword evidence="4" id="KW-0347">Helicase</keyword>
<dbReference type="EC" id="3.6.4.13" evidence="1"/>
<dbReference type="InterPro" id="IPR001650">
    <property type="entry name" value="Helicase_C-like"/>
</dbReference>
<dbReference type="PANTHER" id="PTHR47959">
    <property type="entry name" value="ATP-DEPENDENT RNA HELICASE RHLE-RELATED"/>
    <property type="match status" value="1"/>
</dbReference>
<evidence type="ECO:0000256" key="9">
    <source>
        <dbReference type="SAM" id="MobiDB-lite"/>
    </source>
</evidence>